<keyword evidence="5" id="KW-1185">Reference proteome</keyword>
<dbReference type="EMBL" id="JACDUU010000005">
    <property type="protein sequence ID" value="MBA2871974.1"/>
    <property type="molecule type" value="Genomic_DNA"/>
</dbReference>
<dbReference type="GO" id="GO:0005737">
    <property type="term" value="C:cytoplasm"/>
    <property type="evidence" value="ECO:0007669"/>
    <property type="project" value="TreeGrafter"/>
</dbReference>
<evidence type="ECO:0000256" key="1">
    <source>
        <dbReference type="ARBA" id="ARBA00004948"/>
    </source>
</evidence>
<dbReference type="Pfam" id="PF02581">
    <property type="entry name" value="TMP-TENI"/>
    <property type="match status" value="1"/>
</dbReference>
<comment type="pathway">
    <text evidence="1">Cofactor biosynthesis; thiamine diphosphate biosynthesis.</text>
</comment>
<organism evidence="4 5">
    <name type="scientific">[Anoxybacillus] calidus</name>
    <dbReference type="NCBI Taxonomy" id="575178"/>
    <lineage>
        <taxon>Bacteria</taxon>
        <taxon>Bacillati</taxon>
        <taxon>Bacillota</taxon>
        <taxon>Bacilli</taxon>
        <taxon>Bacillales</taxon>
        <taxon>Anoxybacillaceae</taxon>
        <taxon>Paranoxybacillus</taxon>
    </lineage>
</organism>
<dbReference type="GO" id="GO:0009228">
    <property type="term" value="P:thiamine biosynthetic process"/>
    <property type="evidence" value="ECO:0007669"/>
    <property type="project" value="UniProtKB-KW"/>
</dbReference>
<dbReference type="InterPro" id="IPR013785">
    <property type="entry name" value="Aldolase_TIM"/>
</dbReference>
<dbReference type="AlphaFoldDB" id="A0A7W0BXF9"/>
<keyword evidence="4" id="KW-0413">Isomerase</keyword>
<dbReference type="CDD" id="cd00564">
    <property type="entry name" value="TMP_TenI"/>
    <property type="match status" value="1"/>
</dbReference>
<evidence type="ECO:0000313" key="4">
    <source>
        <dbReference type="EMBL" id="MBA2871974.1"/>
    </source>
</evidence>
<evidence type="ECO:0000313" key="5">
    <source>
        <dbReference type="Proteomes" id="UP000580891"/>
    </source>
</evidence>
<evidence type="ECO:0000259" key="3">
    <source>
        <dbReference type="Pfam" id="PF02581"/>
    </source>
</evidence>
<reference evidence="4 5" key="1">
    <citation type="submission" date="2020-07" db="EMBL/GenBank/DDBJ databases">
        <title>Genomic Encyclopedia of Type Strains, Phase IV (KMG-IV): sequencing the most valuable type-strain genomes for metagenomic binning, comparative biology and taxonomic classification.</title>
        <authorList>
            <person name="Goeker M."/>
        </authorList>
    </citation>
    <scope>NUCLEOTIDE SEQUENCE [LARGE SCALE GENOMIC DNA]</scope>
    <source>
        <strain evidence="4 5">DSM 25220</strain>
    </source>
</reference>
<dbReference type="PANTHER" id="PTHR20857">
    <property type="entry name" value="THIAMINE-PHOSPHATE PYROPHOSPHORYLASE"/>
    <property type="match status" value="1"/>
</dbReference>
<feature type="domain" description="Thiamine phosphate synthase/TenI" evidence="3">
    <location>
        <begin position="6"/>
        <end position="180"/>
    </location>
</feature>
<proteinExistence type="predicted"/>
<dbReference type="EC" id="5.3.99.10" evidence="4"/>
<keyword evidence="2" id="KW-0784">Thiamine biosynthesis</keyword>
<sequence length="209" mass="22885">MGEFHVISTGQQSNEQLIEIITHIHSYVDAIHLREKKKTAKELTELLSVLITKGVPVEKLIINDRVDVAVVCGAAGVQLAYHSLNVKTVKEHFPSLHVGCSVHSLEEAQEAERDGADYCLYGHIFSTDCKPGLTPRGISELEKIIKQTRIPVVAIGGIKPDNVEYVLQAGAKGIAVMSGVFLADNPVAAARTYASILRNWRGKHESQRL</sequence>
<dbReference type="Proteomes" id="UP000580891">
    <property type="component" value="Unassembled WGS sequence"/>
</dbReference>
<gene>
    <name evidence="4" type="ORF">HNQ85_002264</name>
</gene>
<comment type="caution">
    <text evidence="4">The sequence shown here is derived from an EMBL/GenBank/DDBJ whole genome shotgun (WGS) entry which is preliminary data.</text>
</comment>
<dbReference type="GO" id="GO:0016853">
    <property type="term" value="F:isomerase activity"/>
    <property type="evidence" value="ECO:0007669"/>
    <property type="project" value="UniProtKB-KW"/>
</dbReference>
<dbReference type="GO" id="GO:0004789">
    <property type="term" value="F:thiamine-phosphate diphosphorylase activity"/>
    <property type="evidence" value="ECO:0007669"/>
    <property type="project" value="TreeGrafter"/>
</dbReference>
<dbReference type="SUPFAM" id="SSF51391">
    <property type="entry name" value="Thiamin phosphate synthase"/>
    <property type="match status" value="1"/>
</dbReference>
<protein>
    <submittedName>
        <fullName evidence="4">Thiazole tautomerase (Transcriptional regulator TenI)</fullName>
        <ecNumber evidence="4">5.3.99.10</ecNumber>
    </submittedName>
</protein>
<dbReference type="InterPro" id="IPR022998">
    <property type="entry name" value="ThiamineP_synth_TenI"/>
</dbReference>
<dbReference type="Gene3D" id="3.20.20.70">
    <property type="entry name" value="Aldolase class I"/>
    <property type="match status" value="1"/>
</dbReference>
<evidence type="ECO:0000256" key="2">
    <source>
        <dbReference type="ARBA" id="ARBA00022977"/>
    </source>
</evidence>
<dbReference type="PANTHER" id="PTHR20857:SF22">
    <property type="entry name" value="THIAZOLE TAUTOMERASE"/>
    <property type="match status" value="1"/>
</dbReference>
<accession>A0A7W0BXF9</accession>
<name>A0A7W0BXF9_9BACL</name>
<dbReference type="NCBIfam" id="NF005819">
    <property type="entry name" value="PRK07695.1"/>
    <property type="match status" value="1"/>
</dbReference>
<dbReference type="InterPro" id="IPR036206">
    <property type="entry name" value="ThiamineP_synth_sf"/>
</dbReference>